<dbReference type="Proteomes" id="UP001525890">
    <property type="component" value="Unassembled WGS sequence"/>
</dbReference>
<sequence length="204" mass="22303">MSYSEFTTIGKVKQAFGLTTVEGVKFFPPLEPIAPTMTLASFLEDSLPVAVATGSEKARSELIISPILLEVRKILHRQVSLFSGEEFTVDPITGLNGVCDFILSSSPEQLEIEAPVVMIVEAKKADLKTGIGQCIAEMVAAQKFNEVKDNAIPAIYGTITSGMQWRFMKLEGQTVTIDLTDYPLVPVEQILGFLVWMVQNGMSN</sequence>
<evidence type="ECO:0008006" key="3">
    <source>
        <dbReference type="Google" id="ProtNLM"/>
    </source>
</evidence>
<gene>
    <name evidence="1" type="ORF">NG799_03765</name>
</gene>
<dbReference type="RefSeq" id="WP_368005139.1">
    <property type="nucleotide sequence ID" value="NZ_JAMXFF010000003.1"/>
</dbReference>
<protein>
    <recommendedName>
        <fullName evidence="3">Type I restriction enzyme R protein N-terminal domain-containing protein</fullName>
    </recommendedName>
</protein>
<evidence type="ECO:0000313" key="1">
    <source>
        <dbReference type="EMBL" id="MCT7965448.1"/>
    </source>
</evidence>
<evidence type="ECO:0000313" key="2">
    <source>
        <dbReference type="Proteomes" id="UP001525890"/>
    </source>
</evidence>
<proteinExistence type="predicted"/>
<comment type="caution">
    <text evidence="1">The sequence shown here is derived from an EMBL/GenBank/DDBJ whole genome shotgun (WGS) entry which is preliminary data.</text>
</comment>
<organism evidence="1 2">
    <name type="scientific">Laspinema palackyanum D2a</name>
    <dbReference type="NCBI Taxonomy" id="2953684"/>
    <lineage>
        <taxon>Bacteria</taxon>
        <taxon>Bacillati</taxon>
        <taxon>Cyanobacteriota</taxon>
        <taxon>Cyanophyceae</taxon>
        <taxon>Oscillatoriophycideae</taxon>
        <taxon>Oscillatoriales</taxon>
        <taxon>Laspinemataceae</taxon>
        <taxon>Laspinema</taxon>
        <taxon>Laspinema palackyanum</taxon>
    </lineage>
</organism>
<reference evidence="1 2" key="1">
    <citation type="journal article" date="2022" name="Front. Microbiol.">
        <title>High genomic differentiation and limited gene flow indicate recent cryptic speciation within the genus Laspinema (cyanobacteria).</title>
        <authorList>
            <person name="Stanojkovic A."/>
            <person name="Skoupy S."/>
            <person name="Skaloud P."/>
            <person name="Dvorak P."/>
        </authorList>
    </citation>
    <scope>NUCLEOTIDE SEQUENCE [LARGE SCALE GENOMIC DNA]</scope>
    <source>
        <strain evidence="1 2">D2a</strain>
    </source>
</reference>
<dbReference type="EMBL" id="JAMXFF010000003">
    <property type="protein sequence ID" value="MCT7965448.1"/>
    <property type="molecule type" value="Genomic_DNA"/>
</dbReference>
<keyword evidence="2" id="KW-1185">Reference proteome</keyword>
<accession>A0ABT2ML26</accession>
<name>A0ABT2ML26_9CYAN</name>